<accession>A0ACC2KDM8</accession>
<comment type="caution">
    <text evidence="1">The sequence shown here is derived from an EMBL/GenBank/DDBJ whole genome shotgun (WGS) entry which is preliminary data.</text>
</comment>
<evidence type="ECO:0000313" key="1">
    <source>
        <dbReference type="EMBL" id="KAJ8619018.1"/>
    </source>
</evidence>
<sequence>MDTANQIAYDFSPYLVVYKDGRVNRLVGTDFVPSSLDPTSVSSKDLEILADVNVSARLYLPKIADPSSKKLPILVHFHGGGFLIGTPFCTPYHTFLTSLVSEAHVIAVSIHYRRAPENPLPTAYEDSWAALKWVMAQSSASGSEPWLAQHGAFDRIVLAGDSAGANIAHNLLMRAGNSELRELGHKIYGGILIHPYFCGPDPIGNEILDPGMKAVGDGMWMYACPNTSGLDDPRINPTGIGAPSLSGLGCGRVMVCVAEKDVWRDRGCVYFKALCGSGWDGVGEMMESKGEDHVFFLLKPGCGNAEKMMSRLAAWINFESGGSGLCDLGILDGRPWAFCGKEWPFTLSMDMDITLFKSIVLVPKLHCCSCLANIRLKMEYISLQ</sequence>
<proteinExistence type="predicted"/>
<evidence type="ECO:0000313" key="2">
    <source>
        <dbReference type="Proteomes" id="UP001234297"/>
    </source>
</evidence>
<name>A0ACC2KDM8_PERAE</name>
<keyword evidence="2" id="KW-1185">Reference proteome</keyword>
<organism evidence="1 2">
    <name type="scientific">Persea americana</name>
    <name type="common">Avocado</name>
    <dbReference type="NCBI Taxonomy" id="3435"/>
    <lineage>
        <taxon>Eukaryota</taxon>
        <taxon>Viridiplantae</taxon>
        <taxon>Streptophyta</taxon>
        <taxon>Embryophyta</taxon>
        <taxon>Tracheophyta</taxon>
        <taxon>Spermatophyta</taxon>
        <taxon>Magnoliopsida</taxon>
        <taxon>Magnoliidae</taxon>
        <taxon>Laurales</taxon>
        <taxon>Lauraceae</taxon>
        <taxon>Persea</taxon>
    </lineage>
</organism>
<dbReference type="EMBL" id="CM056812">
    <property type="protein sequence ID" value="KAJ8619018.1"/>
    <property type="molecule type" value="Genomic_DNA"/>
</dbReference>
<protein>
    <submittedName>
        <fullName evidence="1">Uncharacterized protein</fullName>
    </submittedName>
</protein>
<reference evidence="1 2" key="1">
    <citation type="journal article" date="2022" name="Hortic Res">
        <title>A haplotype resolved chromosomal level avocado genome allows analysis of novel avocado genes.</title>
        <authorList>
            <person name="Nath O."/>
            <person name="Fletcher S.J."/>
            <person name="Hayward A."/>
            <person name="Shaw L.M."/>
            <person name="Masouleh A.K."/>
            <person name="Furtado A."/>
            <person name="Henry R.J."/>
            <person name="Mitter N."/>
        </authorList>
    </citation>
    <scope>NUCLEOTIDE SEQUENCE [LARGE SCALE GENOMIC DNA]</scope>
    <source>
        <strain evidence="2">cv. Hass</strain>
    </source>
</reference>
<dbReference type="Proteomes" id="UP001234297">
    <property type="component" value="Chromosome 4"/>
</dbReference>
<gene>
    <name evidence="1" type="ORF">MRB53_015204</name>
</gene>